<evidence type="ECO:0000313" key="3">
    <source>
        <dbReference type="RefSeq" id="XP_022237028.1"/>
    </source>
</evidence>
<dbReference type="PANTHER" id="PTHR19143:SF327">
    <property type="entry name" value="FI21813P1-RELATED"/>
    <property type="match status" value="1"/>
</dbReference>
<dbReference type="InterPro" id="IPR002181">
    <property type="entry name" value="Fibrinogen_a/b/g_C_dom"/>
</dbReference>
<evidence type="ECO:0000313" key="2">
    <source>
        <dbReference type="Proteomes" id="UP000694941"/>
    </source>
</evidence>
<feature type="domain" description="Fibrinogen C-terminal" evidence="1">
    <location>
        <begin position="73"/>
        <end position="157"/>
    </location>
</feature>
<feature type="non-terminal residue" evidence="3">
    <location>
        <position position="157"/>
    </location>
</feature>
<dbReference type="SUPFAM" id="SSF56496">
    <property type="entry name" value="Fibrinogen C-terminal domain-like"/>
    <property type="match status" value="1"/>
</dbReference>
<dbReference type="PROSITE" id="PS51406">
    <property type="entry name" value="FIBRINOGEN_C_2"/>
    <property type="match status" value="1"/>
</dbReference>
<dbReference type="Pfam" id="PF00147">
    <property type="entry name" value="Fibrinogen_C"/>
    <property type="match status" value="1"/>
</dbReference>
<accession>A0ABM1S073</accession>
<evidence type="ECO:0000259" key="1">
    <source>
        <dbReference type="PROSITE" id="PS51406"/>
    </source>
</evidence>
<dbReference type="PANTHER" id="PTHR19143">
    <property type="entry name" value="FIBRINOGEN/TENASCIN/ANGIOPOEITIN"/>
    <property type="match status" value="1"/>
</dbReference>
<dbReference type="NCBIfam" id="NF040941">
    <property type="entry name" value="GGGWT_bact"/>
    <property type="match status" value="1"/>
</dbReference>
<dbReference type="Proteomes" id="UP000694941">
    <property type="component" value="Unplaced"/>
</dbReference>
<organism evidence="2 3">
    <name type="scientific">Limulus polyphemus</name>
    <name type="common">Atlantic horseshoe crab</name>
    <dbReference type="NCBI Taxonomy" id="6850"/>
    <lineage>
        <taxon>Eukaryota</taxon>
        <taxon>Metazoa</taxon>
        <taxon>Ecdysozoa</taxon>
        <taxon>Arthropoda</taxon>
        <taxon>Chelicerata</taxon>
        <taxon>Merostomata</taxon>
        <taxon>Xiphosura</taxon>
        <taxon>Limulidae</taxon>
        <taxon>Limulus</taxon>
    </lineage>
</organism>
<proteinExistence type="predicted"/>
<sequence>MNSSRDRKVLFKVICLGLTGMFLTISVTGEKCDVSPYDLNDMLDALPTTVWGMVNLVKEKLKGTLPLPESKRCINETMFTDCADLRRRGYVESNRVYSIWPRFFNEPVNVVCDMDTEGGGWTIIQRRGYYNEKPQDFNQSWYQYSVGFGSLNEDFWL</sequence>
<keyword evidence="2" id="KW-1185">Reference proteome</keyword>
<dbReference type="RefSeq" id="XP_022237028.1">
    <property type="nucleotide sequence ID" value="XM_022381320.1"/>
</dbReference>
<name>A0ABM1S073_LIMPO</name>
<dbReference type="Gene3D" id="3.90.215.10">
    <property type="entry name" value="Gamma Fibrinogen, chain A, domain 1"/>
    <property type="match status" value="1"/>
</dbReference>
<dbReference type="InterPro" id="IPR036056">
    <property type="entry name" value="Fibrinogen-like_C"/>
</dbReference>
<dbReference type="InterPro" id="IPR014716">
    <property type="entry name" value="Fibrinogen_a/b/g_C_1"/>
</dbReference>
<dbReference type="InterPro" id="IPR050373">
    <property type="entry name" value="Fibrinogen_C-term_domain"/>
</dbReference>
<dbReference type="GeneID" id="111084724"/>
<gene>
    <name evidence="3" type="primary">LOC111084724</name>
</gene>
<reference evidence="3" key="1">
    <citation type="submission" date="2025-08" db="UniProtKB">
        <authorList>
            <consortium name="RefSeq"/>
        </authorList>
    </citation>
    <scope>IDENTIFICATION</scope>
    <source>
        <tissue evidence="3">Muscle</tissue>
    </source>
</reference>
<protein>
    <submittedName>
        <fullName evidence="3">Techylectin-5A-like</fullName>
    </submittedName>
</protein>